<comment type="caution">
    <text evidence="3">The sequence shown here is derived from an EMBL/GenBank/DDBJ whole genome shotgun (WGS) entry which is preliminary data.</text>
</comment>
<proteinExistence type="predicted"/>
<dbReference type="InterPro" id="IPR045339">
    <property type="entry name" value="DUF6534"/>
</dbReference>
<evidence type="ECO:0000256" key="1">
    <source>
        <dbReference type="SAM" id="Phobius"/>
    </source>
</evidence>
<dbReference type="AlphaFoldDB" id="A0A8H7C1D1"/>
<organism evidence="3 4">
    <name type="scientific">Agaricus bisporus var. burnettii</name>
    <dbReference type="NCBI Taxonomy" id="192524"/>
    <lineage>
        <taxon>Eukaryota</taxon>
        <taxon>Fungi</taxon>
        <taxon>Dikarya</taxon>
        <taxon>Basidiomycota</taxon>
        <taxon>Agaricomycotina</taxon>
        <taxon>Agaricomycetes</taxon>
        <taxon>Agaricomycetidae</taxon>
        <taxon>Agaricales</taxon>
        <taxon>Agaricineae</taxon>
        <taxon>Agaricaceae</taxon>
        <taxon>Agaricus</taxon>
    </lineage>
</organism>
<name>A0A8H7C1D1_AGABI</name>
<gene>
    <name evidence="3" type="ORF">Agabi119p4_11509</name>
</gene>
<keyword evidence="1" id="KW-0812">Transmembrane</keyword>
<feature type="transmembrane region" description="Helical" evidence="1">
    <location>
        <begin position="217"/>
        <end position="241"/>
    </location>
</feature>
<feature type="transmembrane region" description="Helical" evidence="1">
    <location>
        <begin position="172"/>
        <end position="196"/>
    </location>
</feature>
<dbReference type="Pfam" id="PF20152">
    <property type="entry name" value="DUF6534"/>
    <property type="match status" value="1"/>
</dbReference>
<protein>
    <recommendedName>
        <fullName evidence="2">DUF6534 domain-containing protein</fullName>
    </recommendedName>
</protein>
<keyword evidence="1" id="KW-1133">Transmembrane helix</keyword>
<feature type="transmembrane region" description="Helical" evidence="1">
    <location>
        <begin position="131"/>
        <end position="152"/>
    </location>
</feature>
<dbReference type="Proteomes" id="UP000629468">
    <property type="component" value="Unassembled WGS sequence"/>
</dbReference>
<feature type="transmembrane region" description="Helical" evidence="1">
    <location>
        <begin position="12"/>
        <end position="30"/>
    </location>
</feature>
<evidence type="ECO:0000313" key="3">
    <source>
        <dbReference type="EMBL" id="KAF7759814.1"/>
    </source>
</evidence>
<keyword evidence="1" id="KW-0472">Membrane</keyword>
<feature type="transmembrane region" description="Helical" evidence="1">
    <location>
        <begin position="50"/>
        <end position="70"/>
    </location>
</feature>
<dbReference type="PANTHER" id="PTHR40465">
    <property type="entry name" value="CHROMOSOME 1, WHOLE GENOME SHOTGUN SEQUENCE"/>
    <property type="match status" value="1"/>
</dbReference>
<reference evidence="3 4" key="1">
    <citation type="journal article" name="Sci. Rep.">
        <title>Telomere-to-telomere assembled and centromere annotated genomes of the two main subspecies of the button mushroom Agaricus bisporus reveal especially polymorphic chromosome ends.</title>
        <authorList>
            <person name="Sonnenberg A.S.M."/>
            <person name="Sedaghat-Telgerd N."/>
            <person name="Lavrijssen B."/>
            <person name="Ohm R.A."/>
            <person name="Hendrickx P.M."/>
            <person name="Scholtmeijer K."/>
            <person name="Baars J.J.P."/>
            <person name="van Peer A."/>
        </authorList>
    </citation>
    <scope>NUCLEOTIDE SEQUENCE [LARGE SCALE GENOMIC DNA]</scope>
    <source>
        <strain evidence="3 4">H119_p4</strain>
    </source>
</reference>
<evidence type="ECO:0000313" key="4">
    <source>
        <dbReference type="Proteomes" id="UP000629468"/>
    </source>
</evidence>
<feature type="domain" description="DUF6534" evidence="2">
    <location>
        <begin position="180"/>
        <end position="267"/>
    </location>
</feature>
<sequence>MDSQTYDEDTLTGPFIGFVVGTVLFGLTILQASQYYFQFPKDSLFCKLKVGTVCALDVSHFVFSVSLFHANFISTRWRASGSGVLVKNDWSLKALSMTQTLLIVLVQIIYLQRIYTLSNIPALNKKTFTRIMNAVICLIGLCAICIGAVFCYKVQNVRVAYTAANSGDQSWVIYLGFGAAACLDAIIAALTCFVLHKNRRDIGLGYISRRSNRLLLSLFRYSLATGILTTLAATLVIVLYLERPTTTDYLSVTFITTRLYTNSVLSFVQNVRRQLNNQDTLGTIGMKAPAEIVFTRRPENYRRRPDIETPLVLITDSDSEFDANSQHLSVYSPYYSPLQARKRQIEELEEIRNNLRSSLSSTLNIWFKGSINRRSSL</sequence>
<dbReference type="PANTHER" id="PTHR40465:SF1">
    <property type="entry name" value="DUF6534 DOMAIN-CONTAINING PROTEIN"/>
    <property type="match status" value="1"/>
</dbReference>
<feature type="transmembrane region" description="Helical" evidence="1">
    <location>
        <begin position="90"/>
        <end position="111"/>
    </location>
</feature>
<accession>A0A8H7C1D1</accession>
<dbReference type="EMBL" id="JABXXO010000016">
    <property type="protein sequence ID" value="KAF7759814.1"/>
    <property type="molecule type" value="Genomic_DNA"/>
</dbReference>
<evidence type="ECO:0000259" key="2">
    <source>
        <dbReference type="Pfam" id="PF20152"/>
    </source>
</evidence>